<dbReference type="Gene3D" id="2.120.10.10">
    <property type="match status" value="1"/>
</dbReference>
<dbReference type="CDD" id="cd15482">
    <property type="entry name" value="Sialidase_non-viral"/>
    <property type="match status" value="1"/>
</dbReference>
<evidence type="ECO:0000259" key="1">
    <source>
        <dbReference type="Pfam" id="PF13088"/>
    </source>
</evidence>
<protein>
    <recommendedName>
        <fullName evidence="1">Sialidase domain-containing protein</fullName>
    </recommendedName>
</protein>
<dbReference type="Pfam" id="PF13088">
    <property type="entry name" value="BNR_2"/>
    <property type="match status" value="1"/>
</dbReference>
<dbReference type="AlphaFoldDB" id="A0AAE3VFY9"/>
<organism evidence="2 3">
    <name type="scientific">Oligosphaera ethanolica</name>
    <dbReference type="NCBI Taxonomy" id="760260"/>
    <lineage>
        <taxon>Bacteria</taxon>
        <taxon>Pseudomonadati</taxon>
        <taxon>Lentisphaerota</taxon>
        <taxon>Oligosphaeria</taxon>
        <taxon>Oligosphaerales</taxon>
        <taxon>Oligosphaeraceae</taxon>
        <taxon>Oligosphaera</taxon>
    </lineage>
</organism>
<sequence length="332" mass="35843">MSKDQPLLNDRRLLVASGDDAAMQHLSWPKMVRANDGALILAYSAGIGHNKGASGLAWSVSRDGGLSFSPPALLCYFPRDDARYHDVGNMAMGIGADGAVILLAMAYQGEVASTVLGWRSADCGRSWQRCDTSALAENRTGSVFGHIFAVPGRGLAVSGHFRSPHTPGIWLAYSMDDGHSWGPPQTVTTELFFEPVFVHAGGRLIGLVRENKACAYHQFVSDDGGMTWQFTARALQGDAHAVHPSPFLAEDPAQPGRLLALVSERAPAQRISLWTAASDCLQWQRLGLVVAGDGDWTYPWLTPIGDKQWFLAYYQGEGAKTALYGGTITVPR</sequence>
<accession>A0AAE3VFY9</accession>
<keyword evidence="3" id="KW-1185">Reference proteome</keyword>
<dbReference type="SUPFAM" id="SSF50939">
    <property type="entry name" value="Sialidases"/>
    <property type="match status" value="1"/>
</dbReference>
<evidence type="ECO:0000313" key="3">
    <source>
        <dbReference type="Proteomes" id="UP001238163"/>
    </source>
</evidence>
<dbReference type="Proteomes" id="UP001238163">
    <property type="component" value="Unassembled WGS sequence"/>
</dbReference>
<evidence type="ECO:0000313" key="2">
    <source>
        <dbReference type="EMBL" id="MDQ0289772.1"/>
    </source>
</evidence>
<reference evidence="2" key="1">
    <citation type="submission" date="2023-07" db="EMBL/GenBank/DDBJ databases">
        <title>Genomic Encyclopedia of Type Strains, Phase IV (KMG-IV): sequencing the most valuable type-strain genomes for metagenomic binning, comparative biology and taxonomic classification.</title>
        <authorList>
            <person name="Goeker M."/>
        </authorList>
    </citation>
    <scope>NUCLEOTIDE SEQUENCE</scope>
    <source>
        <strain evidence="2">DSM 24202</strain>
    </source>
</reference>
<feature type="domain" description="Sialidase" evidence="1">
    <location>
        <begin position="97"/>
        <end position="302"/>
    </location>
</feature>
<dbReference type="RefSeq" id="WP_307261227.1">
    <property type="nucleotide sequence ID" value="NZ_JAUSVL010000001.1"/>
</dbReference>
<proteinExistence type="predicted"/>
<dbReference type="InterPro" id="IPR036278">
    <property type="entry name" value="Sialidase_sf"/>
</dbReference>
<gene>
    <name evidence="2" type="ORF">J3R75_001879</name>
</gene>
<comment type="caution">
    <text evidence="2">The sequence shown here is derived from an EMBL/GenBank/DDBJ whole genome shotgun (WGS) entry which is preliminary data.</text>
</comment>
<dbReference type="EMBL" id="JAUSVL010000001">
    <property type="protein sequence ID" value="MDQ0289772.1"/>
    <property type="molecule type" value="Genomic_DNA"/>
</dbReference>
<name>A0AAE3VFY9_9BACT</name>
<dbReference type="InterPro" id="IPR011040">
    <property type="entry name" value="Sialidase"/>
</dbReference>